<dbReference type="RefSeq" id="WP_102227853.1">
    <property type="nucleotide sequence ID" value="NZ_PNFY01000021.1"/>
</dbReference>
<evidence type="ECO:0000313" key="11">
    <source>
        <dbReference type="Proteomes" id="UP000235682"/>
    </source>
</evidence>
<dbReference type="InterPro" id="IPR005935">
    <property type="entry name" value="Mev_decarb"/>
</dbReference>
<reference evidence="10 11" key="1">
    <citation type="submission" date="2017-09" db="EMBL/GenBank/DDBJ databases">
        <title>Bacterial strain isolated from the female urinary microbiota.</title>
        <authorList>
            <person name="Thomas-White K."/>
            <person name="Kumar N."/>
            <person name="Forster S."/>
            <person name="Putonti C."/>
            <person name="Lawley T."/>
            <person name="Wolfe A.J."/>
        </authorList>
    </citation>
    <scope>NUCLEOTIDE SEQUENCE [LARGE SCALE GENOMIC DNA]</scope>
    <source>
        <strain evidence="10 11">UMB0852</strain>
    </source>
</reference>
<dbReference type="InterPro" id="IPR029765">
    <property type="entry name" value="Mev_diP_decarb"/>
</dbReference>
<dbReference type="InterPro" id="IPR053859">
    <property type="entry name" value="MVD-like_N"/>
</dbReference>
<dbReference type="OrthoDB" id="5498344at2"/>
<dbReference type="STRING" id="84521.SAMN04487994_100833"/>
<dbReference type="PANTHER" id="PTHR10977:SF3">
    <property type="entry name" value="DIPHOSPHOMEVALONATE DECARBOXYLASE"/>
    <property type="match status" value="1"/>
</dbReference>
<dbReference type="FunFam" id="3.30.230.10:FF:000072">
    <property type="entry name" value="Diphosphomevalonate decarboxylase"/>
    <property type="match status" value="1"/>
</dbReference>
<dbReference type="AlphaFoldDB" id="A0A2N6SMR2"/>
<keyword evidence="4" id="KW-0547">Nucleotide-binding</keyword>
<comment type="caution">
    <text evidence="10">The sequence shown here is derived from an EMBL/GenBank/DDBJ whole genome shotgun (WGS) entry which is preliminary data.</text>
</comment>
<keyword evidence="3" id="KW-0444">Lipid biosynthesis</keyword>
<dbReference type="Gene3D" id="3.30.230.10">
    <property type="match status" value="1"/>
</dbReference>
<dbReference type="GO" id="GO:0004163">
    <property type="term" value="F:diphosphomevalonate decarboxylase activity"/>
    <property type="evidence" value="ECO:0007669"/>
    <property type="project" value="UniProtKB-EC"/>
</dbReference>
<dbReference type="InterPro" id="IPR020568">
    <property type="entry name" value="Ribosomal_Su5_D2-typ_SF"/>
</dbReference>
<proteinExistence type="inferred from homology"/>
<evidence type="ECO:0000256" key="7">
    <source>
        <dbReference type="ARBA" id="ARBA00023239"/>
    </source>
</evidence>
<gene>
    <name evidence="10" type="primary">mvaD</name>
    <name evidence="10" type="ORF">CJ205_04920</name>
</gene>
<dbReference type="InterPro" id="IPR041431">
    <property type="entry name" value="Mvd1_C"/>
</dbReference>
<evidence type="ECO:0000313" key="10">
    <source>
        <dbReference type="EMBL" id="PMC58339.1"/>
    </source>
</evidence>
<dbReference type="Gene3D" id="3.30.70.890">
    <property type="entry name" value="GHMP kinase, C-terminal domain"/>
    <property type="match status" value="1"/>
</dbReference>
<evidence type="ECO:0000259" key="8">
    <source>
        <dbReference type="Pfam" id="PF18376"/>
    </source>
</evidence>
<keyword evidence="7" id="KW-0456">Lyase</keyword>
<name>A0A2N6SMR2_9LACT</name>
<dbReference type="GO" id="GO:0019287">
    <property type="term" value="P:isopentenyl diphosphate biosynthetic process, mevalonate pathway"/>
    <property type="evidence" value="ECO:0007669"/>
    <property type="project" value="InterPro"/>
</dbReference>
<dbReference type="EMBL" id="PNHE01000017">
    <property type="protein sequence ID" value="PMC58339.1"/>
    <property type="molecule type" value="Genomic_DNA"/>
</dbReference>
<evidence type="ECO:0000256" key="4">
    <source>
        <dbReference type="ARBA" id="ARBA00022741"/>
    </source>
</evidence>
<keyword evidence="5" id="KW-0067">ATP-binding</keyword>
<dbReference type="NCBIfam" id="TIGR01240">
    <property type="entry name" value="mevDPdecarb"/>
    <property type="match status" value="1"/>
</dbReference>
<evidence type="ECO:0000256" key="5">
    <source>
        <dbReference type="ARBA" id="ARBA00022840"/>
    </source>
</evidence>
<dbReference type="GO" id="GO:0005524">
    <property type="term" value="F:ATP binding"/>
    <property type="evidence" value="ECO:0007669"/>
    <property type="project" value="UniProtKB-KW"/>
</dbReference>
<dbReference type="EC" id="4.1.1.33" evidence="2"/>
<dbReference type="PANTHER" id="PTHR10977">
    <property type="entry name" value="DIPHOSPHOMEVALONATE DECARBOXYLASE"/>
    <property type="match status" value="1"/>
</dbReference>
<evidence type="ECO:0000256" key="1">
    <source>
        <dbReference type="ARBA" id="ARBA00008831"/>
    </source>
</evidence>
<sequence length="340" mass="38490">MYIPVDSKDRFTPLPLQGGARYRAHTNIALIKYWGKRNEALFLPETSSLSLTLDAFYTDTQVIFSPDFKEDTFYLNGQLQSKEEIAKVGRFVDLFRQKADTFLPVQVESYNHVPTAAGLASSASAFAALSMACNDALELNMEAKELSTYARRGSGSATRSLFGGFVEWHRGFEDNSESSYAEHFDPADWDIAMLVVTVNQEEKGLSSREGMELTRQTSPFYKLWPQEVEKDLEIIKEAILRQDFETMGEVAEHNAMKMHATMIAANPSFTYWQPASLEVMEHVRHLRKEGLSCYFTMDAGPNVKILCRESQAALIKDYFKQFYNEEQLIIALPGSAPHVI</sequence>
<evidence type="ECO:0000256" key="3">
    <source>
        <dbReference type="ARBA" id="ARBA00022516"/>
    </source>
</evidence>
<feature type="domain" description="Mvd1 C-terminal" evidence="8">
    <location>
        <begin position="193"/>
        <end position="327"/>
    </location>
</feature>
<dbReference type="InterPro" id="IPR014721">
    <property type="entry name" value="Ribsml_uS5_D2-typ_fold_subgr"/>
</dbReference>
<dbReference type="SUPFAM" id="SSF55060">
    <property type="entry name" value="GHMP Kinase, C-terminal domain"/>
    <property type="match status" value="1"/>
</dbReference>
<protein>
    <recommendedName>
        <fullName evidence="2">diphosphomevalonate decarboxylase</fullName>
        <ecNumber evidence="2">4.1.1.33</ecNumber>
    </recommendedName>
</protein>
<evidence type="ECO:0000259" key="9">
    <source>
        <dbReference type="Pfam" id="PF22700"/>
    </source>
</evidence>
<comment type="similarity">
    <text evidence="1">Belongs to the diphosphomevalonate decarboxylase family.</text>
</comment>
<dbReference type="Pfam" id="PF22700">
    <property type="entry name" value="MVD-like_N"/>
    <property type="match status" value="1"/>
</dbReference>
<dbReference type="Pfam" id="PF18376">
    <property type="entry name" value="MDD_C"/>
    <property type="match status" value="1"/>
</dbReference>
<dbReference type="SUPFAM" id="SSF54211">
    <property type="entry name" value="Ribosomal protein S5 domain 2-like"/>
    <property type="match status" value="1"/>
</dbReference>
<dbReference type="PIRSF" id="PIRSF015950">
    <property type="entry name" value="Mev_P_decrbx"/>
    <property type="match status" value="1"/>
</dbReference>
<dbReference type="GO" id="GO:0005829">
    <property type="term" value="C:cytosol"/>
    <property type="evidence" value="ECO:0007669"/>
    <property type="project" value="InterPro"/>
</dbReference>
<feature type="domain" description="Diphosphomevalonate decarboxylase-like N-terminal" evidence="9">
    <location>
        <begin position="24"/>
        <end position="180"/>
    </location>
</feature>
<dbReference type="Proteomes" id="UP000235682">
    <property type="component" value="Unassembled WGS sequence"/>
</dbReference>
<keyword evidence="6" id="KW-0443">Lipid metabolism</keyword>
<evidence type="ECO:0000256" key="2">
    <source>
        <dbReference type="ARBA" id="ARBA00012296"/>
    </source>
</evidence>
<evidence type="ECO:0000256" key="6">
    <source>
        <dbReference type="ARBA" id="ARBA00023098"/>
    </source>
</evidence>
<organism evidence="10 11">
    <name type="scientific">Dolosicoccus paucivorans</name>
    <dbReference type="NCBI Taxonomy" id="84521"/>
    <lineage>
        <taxon>Bacteria</taxon>
        <taxon>Bacillati</taxon>
        <taxon>Bacillota</taxon>
        <taxon>Bacilli</taxon>
        <taxon>Lactobacillales</taxon>
        <taxon>Aerococcaceae</taxon>
        <taxon>Dolosicoccus</taxon>
    </lineage>
</organism>
<keyword evidence="11" id="KW-1185">Reference proteome</keyword>
<dbReference type="InterPro" id="IPR036554">
    <property type="entry name" value="GHMP_kinase_C_sf"/>
</dbReference>
<accession>A0A2N6SMR2</accession>